<proteinExistence type="predicted"/>
<protein>
    <submittedName>
        <fullName evidence="2">Uncharacterized membrane protein (UPF0136 family)</fullName>
    </submittedName>
</protein>
<dbReference type="RefSeq" id="WP_204466630.1">
    <property type="nucleotide sequence ID" value="NZ_JAFBCV010000008.1"/>
</dbReference>
<accession>A0ABS2SX83</accession>
<feature type="transmembrane region" description="Helical" evidence="1">
    <location>
        <begin position="12"/>
        <end position="41"/>
    </location>
</feature>
<evidence type="ECO:0000313" key="2">
    <source>
        <dbReference type="EMBL" id="MBM7839370.1"/>
    </source>
</evidence>
<feature type="transmembrane region" description="Helical" evidence="1">
    <location>
        <begin position="53"/>
        <end position="76"/>
    </location>
</feature>
<keyword evidence="1" id="KW-0472">Membrane</keyword>
<reference evidence="2" key="1">
    <citation type="submission" date="2021-01" db="EMBL/GenBank/DDBJ databases">
        <title>Genomic Encyclopedia of Type Strains, Phase IV (KMG-IV): sequencing the most valuable type-strain genomes for metagenomic binning, comparative biology and taxonomic classification.</title>
        <authorList>
            <person name="Goeker M."/>
        </authorList>
    </citation>
    <scope>NUCLEOTIDE SEQUENCE</scope>
    <source>
        <strain evidence="2">DSM 21943</strain>
    </source>
</reference>
<keyword evidence="1" id="KW-1133">Transmembrane helix</keyword>
<dbReference type="Proteomes" id="UP001179280">
    <property type="component" value="Unassembled WGS sequence"/>
</dbReference>
<name>A0ABS2SX83_9BACI</name>
<sequence>MSLARKQILPIGAFLLFLLSLATGIVPLFYVALVFMTIAVGLNVTRLVKQRKFVLAILAVVIFIAAIYYAVTLSFFGF</sequence>
<dbReference type="EMBL" id="JAFBCV010000008">
    <property type="protein sequence ID" value="MBM7839370.1"/>
    <property type="molecule type" value="Genomic_DNA"/>
</dbReference>
<evidence type="ECO:0000313" key="3">
    <source>
        <dbReference type="Proteomes" id="UP001179280"/>
    </source>
</evidence>
<gene>
    <name evidence="2" type="ORF">JOC54_002650</name>
</gene>
<evidence type="ECO:0000256" key="1">
    <source>
        <dbReference type="SAM" id="Phobius"/>
    </source>
</evidence>
<keyword evidence="1" id="KW-0812">Transmembrane</keyword>
<comment type="caution">
    <text evidence="2">The sequence shown here is derived from an EMBL/GenBank/DDBJ whole genome shotgun (WGS) entry which is preliminary data.</text>
</comment>
<organism evidence="2 3">
    <name type="scientific">Shouchella xiaoxiensis</name>
    <dbReference type="NCBI Taxonomy" id="766895"/>
    <lineage>
        <taxon>Bacteria</taxon>
        <taxon>Bacillati</taxon>
        <taxon>Bacillota</taxon>
        <taxon>Bacilli</taxon>
        <taxon>Bacillales</taxon>
        <taxon>Bacillaceae</taxon>
        <taxon>Shouchella</taxon>
    </lineage>
</organism>
<keyword evidence="3" id="KW-1185">Reference proteome</keyword>